<dbReference type="OrthoDB" id="9810181at2"/>
<dbReference type="GO" id="GO:0015293">
    <property type="term" value="F:symporter activity"/>
    <property type="evidence" value="ECO:0007669"/>
    <property type="project" value="TreeGrafter"/>
</dbReference>
<dbReference type="InterPro" id="IPR001734">
    <property type="entry name" value="Na/solute_symporter"/>
</dbReference>
<evidence type="ECO:0000256" key="6">
    <source>
        <dbReference type="ARBA" id="ARBA00022989"/>
    </source>
</evidence>
<keyword evidence="4" id="KW-1003">Cell membrane</keyword>
<dbReference type="GO" id="GO:0006814">
    <property type="term" value="P:sodium ion transport"/>
    <property type="evidence" value="ECO:0007669"/>
    <property type="project" value="UniProtKB-KW"/>
</dbReference>
<comment type="caution">
    <text evidence="13">The sequence shown here is derived from an EMBL/GenBank/DDBJ whole genome shotgun (WGS) entry which is preliminary data.</text>
</comment>
<feature type="transmembrane region" description="Helical" evidence="12">
    <location>
        <begin position="155"/>
        <end position="174"/>
    </location>
</feature>
<sequence length="508" mass="54396">MSWIDTGIIVAYITAMVVVGIASRGKQEDESDYFTGGVGHSRWLGMLIIGLSIGATFFSGISLLAYPSTSFSDGVTIWAVLLTLPIAGVIVSTFFLPAFFAQKVHQPYELIERKFGYPTRAVAAGMYILQRVAWMGVLIYAPVAAIQAGAGLDDYWFWPLVLLIGISSTLYTSLGGIRGVLVTDAIQFVVMGLGVLGPLLYITFASDIAWSDGWNYLEDQGKLAWVKLSFDMTESRTLWSILAGVTIANLSMYMADQMSLQRYIASGDLKASRGAFLLNIIGVTLVVGLLILLGLALVIWYGLAVTDIPPAEADKVFPTFVGTYLPPGIPGLIFAAILAATMSSITSGVNSLAGCLTMDFVGRTQHFQSHQSRLQFARWASVCIGLSATVVAGYVHQLGSIFDMAQTLLGVFLGPLLACIVYAISPFRVGGTSMICGMILGTAAGWGLVALKLNEHGHLHWNIAPLWIGPISTLVAFLIPAFVLVLNVVLFSDPLKESAKEPASADAT</sequence>
<feature type="transmembrane region" description="Helical" evidence="12">
    <location>
        <begin position="121"/>
        <end position="143"/>
    </location>
</feature>
<dbReference type="InterPro" id="IPR038377">
    <property type="entry name" value="Na/Glc_symporter_sf"/>
</dbReference>
<keyword evidence="6 12" id="KW-1133">Transmembrane helix</keyword>
<dbReference type="AlphaFoldDB" id="A0A2S8GDY7"/>
<reference evidence="13 14" key="1">
    <citation type="submission" date="2018-02" db="EMBL/GenBank/DDBJ databases">
        <title>Comparative genomes isolates from brazilian mangrove.</title>
        <authorList>
            <person name="Araujo J.E."/>
            <person name="Taketani R.G."/>
            <person name="Silva M.C.P."/>
            <person name="Loureco M.V."/>
            <person name="Andreote F.D."/>
        </authorList>
    </citation>
    <scope>NUCLEOTIDE SEQUENCE [LARGE SCALE GENOMIC DNA]</scope>
    <source>
        <strain evidence="13 14">Nap-Phe MGV</strain>
    </source>
</reference>
<feature type="transmembrane region" description="Helical" evidence="12">
    <location>
        <begin position="471"/>
        <end position="491"/>
    </location>
</feature>
<dbReference type="Gene3D" id="1.20.1730.10">
    <property type="entry name" value="Sodium/glucose cotransporter"/>
    <property type="match status" value="1"/>
</dbReference>
<feature type="transmembrane region" description="Helical" evidence="12">
    <location>
        <begin position="77"/>
        <end position="100"/>
    </location>
</feature>
<evidence type="ECO:0000256" key="1">
    <source>
        <dbReference type="ARBA" id="ARBA00004651"/>
    </source>
</evidence>
<dbReference type="PANTHER" id="PTHR42985:SF40">
    <property type="entry name" value="LD47995P-RELATED"/>
    <property type="match status" value="1"/>
</dbReference>
<gene>
    <name evidence="13" type="ORF">C5Y93_28605</name>
</gene>
<keyword evidence="3" id="KW-0813">Transport</keyword>
<evidence type="ECO:0008006" key="15">
    <source>
        <dbReference type="Google" id="ProtNLM"/>
    </source>
</evidence>
<comment type="subcellular location">
    <subcellularLocation>
        <location evidence="1">Cell membrane</location>
        <topology evidence="1">Multi-pass membrane protein</topology>
    </subcellularLocation>
</comment>
<feature type="transmembrane region" description="Helical" evidence="12">
    <location>
        <begin position="376"/>
        <end position="395"/>
    </location>
</feature>
<keyword evidence="10" id="KW-0739">Sodium transport</keyword>
<evidence type="ECO:0000256" key="10">
    <source>
        <dbReference type="ARBA" id="ARBA00023201"/>
    </source>
</evidence>
<dbReference type="PROSITE" id="PS50283">
    <property type="entry name" value="NA_SOLUT_SYMP_3"/>
    <property type="match status" value="1"/>
</dbReference>
<feature type="transmembrane region" description="Helical" evidence="12">
    <location>
        <begin position="276"/>
        <end position="303"/>
    </location>
</feature>
<keyword evidence="8" id="KW-0406">Ion transport</keyword>
<keyword evidence="7" id="KW-0915">Sodium</keyword>
<feature type="transmembrane region" description="Helical" evidence="12">
    <location>
        <begin position="186"/>
        <end position="204"/>
    </location>
</feature>
<organism evidence="13 14">
    <name type="scientific">Blastopirellula marina</name>
    <dbReference type="NCBI Taxonomy" id="124"/>
    <lineage>
        <taxon>Bacteria</taxon>
        <taxon>Pseudomonadati</taxon>
        <taxon>Planctomycetota</taxon>
        <taxon>Planctomycetia</taxon>
        <taxon>Pirellulales</taxon>
        <taxon>Pirellulaceae</taxon>
        <taxon>Blastopirellula</taxon>
    </lineage>
</organism>
<comment type="similarity">
    <text evidence="2 11">Belongs to the sodium:solute symporter (SSF) (TC 2.A.21) family.</text>
</comment>
<evidence type="ECO:0000256" key="2">
    <source>
        <dbReference type="ARBA" id="ARBA00006434"/>
    </source>
</evidence>
<name>A0A2S8GDY7_9BACT</name>
<evidence type="ECO:0000256" key="3">
    <source>
        <dbReference type="ARBA" id="ARBA00022448"/>
    </source>
</evidence>
<feature type="transmembrane region" description="Helical" evidence="12">
    <location>
        <begin position="332"/>
        <end position="356"/>
    </location>
</feature>
<evidence type="ECO:0000256" key="12">
    <source>
        <dbReference type="SAM" id="Phobius"/>
    </source>
</evidence>
<evidence type="ECO:0000256" key="8">
    <source>
        <dbReference type="ARBA" id="ARBA00023065"/>
    </source>
</evidence>
<feature type="transmembrane region" description="Helical" evidence="12">
    <location>
        <begin position="407"/>
        <end position="425"/>
    </location>
</feature>
<keyword evidence="5 12" id="KW-0812">Transmembrane</keyword>
<evidence type="ECO:0000313" key="14">
    <source>
        <dbReference type="Proteomes" id="UP000237819"/>
    </source>
</evidence>
<feature type="transmembrane region" description="Helical" evidence="12">
    <location>
        <begin position="432"/>
        <end position="451"/>
    </location>
</feature>
<feature type="transmembrane region" description="Helical" evidence="12">
    <location>
        <begin position="43"/>
        <end position="65"/>
    </location>
</feature>
<protein>
    <recommendedName>
        <fullName evidence="15">Sodium-coupled permease</fullName>
    </recommendedName>
</protein>
<accession>A0A2S8GDY7</accession>
<dbReference type="GO" id="GO:0005886">
    <property type="term" value="C:plasma membrane"/>
    <property type="evidence" value="ECO:0007669"/>
    <property type="project" value="UniProtKB-SubCell"/>
</dbReference>
<evidence type="ECO:0000313" key="13">
    <source>
        <dbReference type="EMBL" id="PQO42304.1"/>
    </source>
</evidence>
<dbReference type="Proteomes" id="UP000237819">
    <property type="component" value="Unassembled WGS sequence"/>
</dbReference>
<keyword evidence="9 12" id="KW-0472">Membrane</keyword>
<feature type="transmembrane region" description="Helical" evidence="12">
    <location>
        <begin position="237"/>
        <end position="255"/>
    </location>
</feature>
<proteinExistence type="inferred from homology"/>
<evidence type="ECO:0000256" key="11">
    <source>
        <dbReference type="RuleBase" id="RU362091"/>
    </source>
</evidence>
<dbReference type="PANTHER" id="PTHR42985">
    <property type="entry name" value="SODIUM-COUPLED MONOCARBOXYLATE TRANSPORTER"/>
    <property type="match status" value="1"/>
</dbReference>
<feature type="transmembrane region" description="Helical" evidence="12">
    <location>
        <begin position="6"/>
        <end position="22"/>
    </location>
</feature>
<dbReference type="Pfam" id="PF00474">
    <property type="entry name" value="SSF"/>
    <property type="match status" value="1"/>
</dbReference>
<evidence type="ECO:0000256" key="4">
    <source>
        <dbReference type="ARBA" id="ARBA00022475"/>
    </source>
</evidence>
<evidence type="ECO:0000256" key="5">
    <source>
        <dbReference type="ARBA" id="ARBA00022692"/>
    </source>
</evidence>
<evidence type="ECO:0000256" key="9">
    <source>
        <dbReference type="ARBA" id="ARBA00023136"/>
    </source>
</evidence>
<evidence type="ECO:0000256" key="7">
    <source>
        <dbReference type="ARBA" id="ARBA00023053"/>
    </source>
</evidence>
<dbReference type="RefSeq" id="WP_105338885.1">
    <property type="nucleotide sequence ID" value="NZ_PUHZ01000025.1"/>
</dbReference>
<dbReference type="InterPro" id="IPR051163">
    <property type="entry name" value="Sodium:Solute_Symporter_SSF"/>
</dbReference>
<dbReference type="EMBL" id="PUHZ01000025">
    <property type="protein sequence ID" value="PQO42304.1"/>
    <property type="molecule type" value="Genomic_DNA"/>
</dbReference>